<dbReference type="EMBL" id="BMOE01000009">
    <property type="protein sequence ID" value="GGJ80872.1"/>
    <property type="molecule type" value="Genomic_DNA"/>
</dbReference>
<protein>
    <submittedName>
        <fullName evidence="3">Polyketide cyclase</fullName>
    </submittedName>
</protein>
<evidence type="ECO:0000313" key="4">
    <source>
        <dbReference type="Proteomes" id="UP000635726"/>
    </source>
</evidence>
<accession>A0A917PIP7</accession>
<dbReference type="RefSeq" id="WP_188963719.1">
    <property type="nucleotide sequence ID" value="NZ_BMOE01000009.1"/>
</dbReference>
<feature type="signal peptide" evidence="1">
    <location>
        <begin position="1"/>
        <end position="24"/>
    </location>
</feature>
<feature type="chain" id="PRO_5037572382" evidence="1">
    <location>
        <begin position="25"/>
        <end position="313"/>
    </location>
</feature>
<evidence type="ECO:0000256" key="1">
    <source>
        <dbReference type="SAM" id="SignalP"/>
    </source>
</evidence>
<reference evidence="3" key="2">
    <citation type="submission" date="2020-09" db="EMBL/GenBank/DDBJ databases">
        <authorList>
            <person name="Sun Q."/>
            <person name="Ohkuma M."/>
        </authorList>
    </citation>
    <scope>NUCLEOTIDE SEQUENCE</scope>
    <source>
        <strain evidence="3">JCM 14371</strain>
    </source>
</reference>
<dbReference type="GO" id="GO:0030638">
    <property type="term" value="P:polyketide metabolic process"/>
    <property type="evidence" value="ECO:0007669"/>
    <property type="project" value="InterPro"/>
</dbReference>
<evidence type="ECO:0000259" key="2">
    <source>
        <dbReference type="Pfam" id="PF12680"/>
    </source>
</evidence>
<comment type="caution">
    <text evidence="3">The sequence shown here is derived from an EMBL/GenBank/DDBJ whole genome shotgun (WGS) entry which is preliminary data.</text>
</comment>
<proteinExistence type="predicted"/>
<keyword evidence="4" id="KW-1185">Reference proteome</keyword>
<feature type="domain" description="SnoaL-like" evidence="2">
    <location>
        <begin position="57"/>
        <end position="149"/>
    </location>
</feature>
<dbReference type="AlphaFoldDB" id="A0A917PIP7"/>
<dbReference type="InterPro" id="IPR037401">
    <property type="entry name" value="SnoaL-like"/>
</dbReference>
<keyword evidence="1" id="KW-0732">Signal</keyword>
<evidence type="ECO:0000313" key="3">
    <source>
        <dbReference type="EMBL" id="GGJ80872.1"/>
    </source>
</evidence>
<sequence>MPARHPTHLVLAALALLTVPPALAGSGTSPAALLPATVTTAAPTAMPSANAALVLRLVRDGLERRDTATVRRLVAPDYREHDPQRANGRAALLAALCDPATPRVRYDVIRTLVDGDLVILHSRVTLTGTPKPLAAFDIYRVRDGQVTEHWVNRQPNADAPNPSGRTLLDGETRVTDSALTAQNKATVKAFYTRLFLQGDLSALQTIDPDTYLQHNPGFADGVDTIRRAFGGMAAAPAAPGHAAAPANTAAAPSPQPLAVSGEGNFVLVRTVSSFGGGRSLVYDLFRLHSGRIVEHWDIVSPVPATASNSSGVF</sequence>
<dbReference type="PANTHER" id="PTHR38436:SF1">
    <property type="entry name" value="ESTER CYCLASE"/>
    <property type="match status" value="1"/>
</dbReference>
<dbReference type="InterPro" id="IPR032710">
    <property type="entry name" value="NTF2-like_dom_sf"/>
</dbReference>
<dbReference type="SUPFAM" id="SSF54427">
    <property type="entry name" value="NTF2-like"/>
    <property type="match status" value="2"/>
</dbReference>
<dbReference type="Proteomes" id="UP000635726">
    <property type="component" value="Unassembled WGS sequence"/>
</dbReference>
<dbReference type="Pfam" id="PF12680">
    <property type="entry name" value="SnoaL_2"/>
    <property type="match status" value="1"/>
</dbReference>
<dbReference type="InterPro" id="IPR009959">
    <property type="entry name" value="Cyclase_SnoaL-like"/>
</dbReference>
<organism evidence="3 4">
    <name type="scientific">Deinococcus aquiradiocola</name>
    <dbReference type="NCBI Taxonomy" id="393059"/>
    <lineage>
        <taxon>Bacteria</taxon>
        <taxon>Thermotogati</taxon>
        <taxon>Deinococcota</taxon>
        <taxon>Deinococci</taxon>
        <taxon>Deinococcales</taxon>
        <taxon>Deinococcaceae</taxon>
        <taxon>Deinococcus</taxon>
    </lineage>
</organism>
<reference evidence="3" key="1">
    <citation type="journal article" date="2014" name="Int. J. Syst. Evol. Microbiol.">
        <title>Complete genome sequence of Corynebacterium casei LMG S-19264T (=DSM 44701T), isolated from a smear-ripened cheese.</title>
        <authorList>
            <consortium name="US DOE Joint Genome Institute (JGI-PGF)"/>
            <person name="Walter F."/>
            <person name="Albersmeier A."/>
            <person name="Kalinowski J."/>
            <person name="Ruckert C."/>
        </authorList>
    </citation>
    <scope>NUCLEOTIDE SEQUENCE</scope>
    <source>
        <strain evidence="3">JCM 14371</strain>
    </source>
</reference>
<gene>
    <name evidence="3" type="ORF">GCM10008939_25970</name>
</gene>
<dbReference type="PANTHER" id="PTHR38436">
    <property type="entry name" value="POLYKETIDE CYCLASE SNOAL-LIKE DOMAIN"/>
    <property type="match status" value="1"/>
</dbReference>
<name>A0A917PIP7_9DEIO</name>
<dbReference type="Gene3D" id="3.10.450.50">
    <property type="match status" value="2"/>
</dbReference>